<dbReference type="InterPro" id="IPR008824">
    <property type="entry name" value="RuvB-like_N"/>
</dbReference>
<dbReference type="Pfam" id="PF12002">
    <property type="entry name" value="MgsA_C"/>
    <property type="match status" value="1"/>
</dbReference>
<dbReference type="InterPro" id="IPR008921">
    <property type="entry name" value="DNA_pol3_clamp-load_cplx_C"/>
</dbReference>
<dbReference type="AlphaFoldDB" id="A0A060UR54"/>
<feature type="domain" description="AAA+ ATPase" evidence="7">
    <location>
        <begin position="47"/>
        <end position="163"/>
    </location>
</feature>
<dbReference type="InterPro" id="IPR051314">
    <property type="entry name" value="AAA_ATPase_RarA/MGS1/WRNIP1"/>
</dbReference>
<gene>
    <name evidence="8" type="ORF">AFERRI_500023</name>
</gene>
<dbReference type="EMBL" id="CCCS020000046">
    <property type="protein sequence ID" value="CDQ11092.1"/>
    <property type="molecule type" value="Genomic_DNA"/>
</dbReference>
<dbReference type="GO" id="GO:0006261">
    <property type="term" value="P:DNA-templated DNA replication"/>
    <property type="evidence" value="ECO:0007669"/>
    <property type="project" value="TreeGrafter"/>
</dbReference>
<proteinExistence type="inferred from homology"/>
<keyword evidence="4" id="KW-0235">DNA replication</keyword>
<dbReference type="Gene3D" id="1.10.3710.10">
    <property type="entry name" value="DNA polymerase III clamp loader subunits, C-terminal domain"/>
    <property type="match status" value="1"/>
</dbReference>
<evidence type="ECO:0000256" key="2">
    <source>
        <dbReference type="ARBA" id="ARBA00008959"/>
    </source>
</evidence>
<keyword evidence="5" id="KW-0547">Nucleotide-binding</keyword>
<dbReference type="GO" id="GO:0017116">
    <property type="term" value="F:single-stranded DNA helicase activity"/>
    <property type="evidence" value="ECO:0007669"/>
    <property type="project" value="TreeGrafter"/>
</dbReference>
<dbReference type="PANTHER" id="PTHR13779">
    <property type="entry name" value="WERNER HELICASE-INTERACTING PROTEIN 1 FAMILY MEMBER"/>
    <property type="match status" value="1"/>
</dbReference>
<evidence type="ECO:0000256" key="3">
    <source>
        <dbReference type="ARBA" id="ARBA00020776"/>
    </source>
</evidence>
<sequence length="445" mass="47933">MPMAALPGSDPRPLAARMRPQTLDAYVGQNHLLGKGGPLRAMVQAGHLHSMILWGPPGSGKTTLAQLLAHAAGQHFQILSAVNSGVREIRAAVTSAEAAQSLGRGTVLFIDEIHRFNKSQQDALLPHVEEGVVTLIGATTENPSFALVNALLSRARVYVLKALTGEALGTVLDHALADSVLGLGNLVIEMSPEVRKGLLTAADGDARRLLNLLDLAVQLASVQAGKTQITADIVAAASGQSWRRFDKGGEAFYDEISAFHKSLRGSDPDAALYWLARMLDGGADPLYLARRLVRMASEDIGLADPRAIEMALAAKDAYAFLGSPEGELALAQATVYLASCPKSNRIYDAWNAVRAAVKAGGSAEVPLHLRNAPTALLKTLDYGKEYQYDHDYPDAIAPEQHYLPPGLRQTHFYNPSDRGLEARIQERLRWINAHRQPVGEKKPHA</sequence>
<comment type="caution">
    <text evidence="8">The sequence shown here is derived from an EMBL/GenBank/DDBJ whole genome shotgun (WGS) entry which is preliminary data.</text>
</comment>
<evidence type="ECO:0000259" key="7">
    <source>
        <dbReference type="SMART" id="SM00382"/>
    </source>
</evidence>
<dbReference type="InterPro" id="IPR021886">
    <property type="entry name" value="MgsA_C"/>
</dbReference>
<accession>A0A060UR54</accession>
<dbReference type="Gene3D" id="3.40.50.300">
    <property type="entry name" value="P-loop containing nucleotide triphosphate hydrolases"/>
    <property type="match status" value="1"/>
</dbReference>
<dbReference type="GO" id="GO:0006310">
    <property type="term" value="P:DNA recombination"/>
    <property type="evidence" value="ECO:0007669"/>
    <property type="project" value="InterPro"/>
</dbReference>
<dbReference type="GO" id="GO:0005524">
    <property type="term" value="F:ATP binding"/>
    <property type="evidence" value="ECO:0007669"/>
    <property type="project" value="UniProtKB-KW"/>
</dbReference>
<dbReference type="Pfam" id="PF05496">
    <property type="entry name" value="RuvB_N"/>
    <property type="match status" value="1"/>
</dbReference>
<dbReference type="CDD" id="cd18139">
    <property type="entry name" value="HLD_clamp_RarA"/>
    <property type="match status" value="1"/>
</dbReference>
<dbReference type="CDD" id="cd00009">
    <property type="entry name" value="AAA"/>
    <property type="match status" value="1"/>
</dbReference>
<organism evidence="8">
    <name type="scientific">Acidithiobacillus ferrivorans</name>
    <dbReference type="NCBI Taxonomy" id="160808"/>
    <lineage>
        <taxon>Bacteria</taxon>
        <taxon>Pseudomonadati</taxon>
        <taxon>Pseudomonadota</taxon>
        <taxon>Acidithiobacillia</taxon>
        <taxon>Acidithiobacillales</taxon>
        <taxon>Acidithiobacillaceae</taxon>
        <taxon>Acidithiobacillus</taxon>
    </lineage>
</organism>
<dbReference type="SMART" id="SM00382">
    <property type="entry name" value="AAA"/>
    <property type="match status" value="1"/>
</dbReference>
<dbReference type="InterPro" id="IPR032423">
    <property type="entry name" value="AAA_assoc_2"/>
</dbReference>
<dbReference type="PANTHER" id="PTHR13779:SF7">
    <property type="entry name" value="ATPASE WRNIP1"/>
    <property type="match status" value="1"/>
</dbReference>
<dbReference type="SUPFAM" id="SSF48019">
    <property type="entry name" value="post-AAA+ oligomerization domain-like"/>
    <property type="match status" value="1"/>
</dbReference>
<evidence type="ECO:0000256" key="5">
    <source>
        <dbReference type="ARBA" id="ARBA00022741"/>
    </source>
</evidence>
<evidence type="ECO:0000256" key="6">
    <source>
        <dbReference type="ARBA" id="ARBA00022840"/>
    </source>
</evidence>
<dbReference type="Pfam" id="PF16193">
    <property type="entry name" value="AAA_assoc_2"/>
    <property type="match status" value="1"/>
</dbReference>
<evidence type="ECO:0000256" key="1">
    <source>
        <dbReference type="ARBA" id="ARBA00002393"/>
    </source>
</evidence>
<evidence type="ECO:0000313" key="8">
    <source>
        <dbReference type="EMBL" id="CDQ11092.1"/>
    </source>
</evidence>
<dbReference type="Gene3D" id="1.10.8.60">
    <property type="match status" value="1"/>
</dbReference>
<name>A0A060UR54_9PROT</name>
<evidence type="ECO:0000256" key="4">
    <source>
        <dbReference type="ARBA" id="ARBA00022705"/>
    </source>
</evidence>
<dbReference type="FunFam" id="3.40.50.300:FF:000137">
    <property type="entry name" value="Replication-associated recombination protein A"/>
    <property type="match status" value="1"/>
</dbReference>
<dbReference type="GO" id="GO:0008047">
    <property type="term" value="F:enzyme activator activity"/>
    <property type="evidence" value="ECO:0007669"/>
    <property type="project" value="TreeGrafter"/>
</dbReference>
<dbReference type="GO" id="GO:0003677">
    <property type="term" value="F:DNA binding"/>
    <property type="evidence" value="ECO:0007669"/>
    <property type="project" value="InterPro"/>
</dbReference>
<dbReference type="InterPro" id="IPR027417">
    <property type="entry name" value="P-loop_NTPase"/>
</dbReference>
<keyword evidence="8" id="KW-0347">Helicase</keyword>
<dbReference type="GO" id="GO:0009378">
    <property type="term" value="F:four-way junction helicase activity"/>
    <property type="evidence" value="ECO:0007669"/>
    <property type="project" value="InterPro"/>
</dbReference>
<dbReference type="Gene3D" id="1.20.272.10">
    <property type="match status" value="1"/>
</dbReference>
<dbReference type="GO" id="GO:0000731">
    <property type="term" value="P:DNA synthesis involved in DNA repair"/>
    <property type="evidence" value="ECO:0007669"/>
    <property type="project" value="TreeGrafter"/>
</dbReference>
<reference evidence="8" key="2">
    <citation type="submission" date="2014-07" db="EMBL/GenBank/DDBJ databases">
        <title>Initial genome analysis of the psychrotolerant acidophile Acidithiobacillus ferrivorans CF27: insights into iron and sulfur oxidation pathways and into biofilm formation.</title>
        <authorList>
            <person name="Talla E."/>
            <person name="Hedrich S."/>
            <person name="Mangenot S."/>
            <person name="Ji B."/>
            <person name="Johnson D.B."/>
            <person name="Barbe V."/>
            <person name="Bonnefoy V."/>
        </authorList>
    </citation>
    <scope>NUCLEOTIDE SEQUENCE [LARGE SCALE GENOMIC DNA]</scope>
    <source>
        <strain evidence="8">CF27</strain>
    </source>
</reference>
<dbReference type="InterPro" id="IPR003593">
    <property type="entry name" value="AAA+_ATPase"/>
</dbReference>
<comment type="similarity">
    <text evidence="2">Belongs to the AAA ATPase family. RarA/MGS1/WRNIP1 subfamily.</text>
</comment>
<keyword evidence="8" id="KW-0378">Hydrolase</keyword>
<dbReference type="FunFam" id="1.20.272.10:FF:000001">
    <property type="entry name" value="Putative AAA family ATPase"/>
    <property type="match status" value="1"/>
</dbReference>
<keyword evidence="6" id="KW-0067">ATP-binding</keyword>
<dbReference type="SUPFAM" id="SSF52540">
    <property type="entry name" value="P-loop containing nucleoside triphosphate hydrolases"/>
    <property type="match status" value="1"/>
</dbReference>
<reference evidence="8" key="1">
    <citation type="submission" date="2014-03" db="EMBL/GenBank/DDBJ databases">
        <authorList>
            <person name="Genoscope - CEA"/>
        </authorList>
    </citation>
    <scope>NUCLEOTIDE SEQUENCE [LARGE SCALE GENOMIC DNA]</scope>
    <source>
        <strain evidence="8">CF27</strain>
    </source>
</reference>
<protein>
    <recommendedName>
        <fullName evidence="3">Replication-associated recombination protein A</fullName>
    </recommendedName>
</protein>
<comment type="function">
    <text evidence="1">DNA-dependent ATPase that plays important roles in cellular responses to stalled DNA replication processes.</text>
</comment>